<gene>
    <name evidence="11" type="ORF">B0T14DRAFT_488475</name>
</gene>
<keyword evidence="3" id="KW-0813">Transport</keyword>
<evidence type="ECO:0000256" key="8">
    <source>
        <dbReference type="ARBA" id="ARBA00023136"/>
    </source>
</evidence>
<evidence type="ECO:0000256" key="5">
    <source>
        <dbReference type="ARBA" id="ARBA00022927"/>
    </source>
</evidence>
<keyword evidence="7" id="KW-0333">Golgi apparatus</keyword>
<protein>
    <submittedName>
        <fullName evidence="11">Integral membrane protein S linking to the trans Golgi network-domain-containing protein</fullName>
    </submittedName>
</protein>
<dbReference type="GO" id="GO:0034067">
    <property type="term" value="P:protein localization to Golgi apparatus"/>
    <property type="evidence" value="ECO:0007669"/>
    <property type="project" value="TreeGrafter"/>
</dbReference>
<keyword evidence="12" id="KW-1185">Reference proteome</keyword>
<keyword evidence="6 10" id="KW-1133">Transmembrane helix</keyword>
<evidence type="ECO:0000313" key="12">
    <source>
        <dbReference type="Proteomes" id="UP001175000"/>
    </source>
</evidence>
<evidence type="ECO:0000256" key="1">
    <source>
        <dbReference type="ARBA" id="ARBA00004653"/>
    </source>
</evidence>
<evidence type="ECO:0000256" key="2">
    <source>
        <dbReference type="ARBA" id="ARBA00008160"/>
    </source>
</evidence>
<keyword evidence="4 10" id="KW-0812">Transmembrane</keyword>
<proteinExistence type="inferred from homology"/>
<comment type="subcellular location">
    <subcellularLocation>
        <location evidence="1">Golgi apparatus membrane</location>
        <topology evidence="1">Multi-pass membrane protein</topology>
    </subcellularLocation>
</comment>
<comment type="caution">
    <text evidence="11">The sequence shown here is derived from an EMBL/GenBank/DDBJ whole genome shotgun (WGS) entry which is preliminary data.</text>
</comment>
<evidence type="ECO:0000256" key="10">
    <source>
        <dbReference type="SAM" id="Phobius"/>
    </source>
</evidence>
<comment type="similarity">
    <text evidence="2">Belongs to the SYS1 family.</text>
</comment>
<accession>A0AA39TL87</accession>
<dbReference type="Proteomes" id="UP001175000">
    <property type="component" value="Unassembled WGS sequence"/>
</dbReference>
<dbReference type="GO" id="GO:0005829">
    <property type="term" value="C:cytosol"/>
    <property type="evidence" value="ECO:0007669"/>
    <property type="project" value="GOC"/>
</dbReference>
<dbReference type="AlphaFoldDB" id="A0AA39TL87"/>
<dbReference type="GO" id="GO:0006895">
    <property type="term" value="P:Golgi to endosome transport"/>
    <property type="evidence" value="ECO:0007669"/>
    <property type="project" value="TreeGrafter"/>
</dbReference>
<feature type="transmembrane region" description="Helical" evidence="10">
    <location>
        <begin position="69"/>
        <end position="91"/>
    </location>
</feature>
<keyword evidence="8 10" id="KW-0472">Membrane</keyword>
<dbReference type="EMBL" id="JAULSU010000007">
    <property type="protein sequence ID" value="KAK0611479.1"/>
    <property type="molecule type" value="Genomic_DNA"/>
</dbReference>
<evidence type="ECO:0000256" key="9">
    <source>
        <dbReference type="SAM" id="MobiDB-lite"/>
    </source>
</evidence>
<name>A0AA39TL87_9PEZI</name>
<feature type="region of interest" description="Disordered" evidence="9">
    <location>
        <begin position="166"/>
        <end position="217"/>
    </location>
</feature>
<dbReference type="GO" id="GO:0043001">
    <property type="term" value="P:Golgi to plasma membrane protein transport"/>
    <property type="evidence" value="ECO:0007669"/>
    <property type="project" value="TreeGrafter"/>
</dbReference>
<evidence type="ECO:0000313" key="11">
    <source>
        <dbReference type="EMBL" id="KAK0611479.1"/>
    </source>
</evidence>
<feature type="transmembrane region" description="Helical" evidence="10">
    <location>
        <begin position="30"/>
        <end position="49"/>
    </location>
</feature>
<dbReference type="GO" id="GO:0000139">
    <property type="term" value="C:Golgi membrane"/>
    <property type="evidence" value="ECO:0007669"/>
    <property type="project" value="UniProtKB-SubCell"/>
</dbReference>
<reference evidence="11" key="1">
    <citation type="submission" date="2023-06" db="EMBL/GenBank/DDBJ databases">
        <title>Genome-scale phylogeny and comparative genomics of the fungal order Sordariales.</title>
        <authorList>
            <consortium name="Lawrence Berkeley National Laboratory"/>
            <person name="Hensen N."/>
            <person name="Bonometti L."/>
            <person name="Westerberg I."/>
            <person name="Brannstrom I.O."/>
            <person name="Guillou S."/>
            <person name="Cros-Aarteil S."/>
            <person name="Calhoun S."/>
            <person name="Haridas S."/>
            <person name="Kuo A."/>
            <person name="Mondo S."/>
            <person name="Pangilinan J."/>
            <person name="Riley R."/>
            <person name="Labutti K."/>
            <person name="Andreopoulos B."/>
            <person name="Lipzen A."/>
            <person name="Chen C."/>
            <person name="Yanf M."/>
            <person name="Daum C."/>
            <person name="Ng V."/>
            <person name="Clum A."/>
            <person name="Steindorff A."/>
            <person name="Ohm R."/>
            <person name="Martin F."/>
            <person name="Silar P."/>
            <person name="Natvig D."/>
            <person name="Lalanne C."/>
            <person name="Gautier V."/>
            <person name="Ament-Velasquez S.L."/>
            <person name="Kruys A."/>
            <person name="Hutchinson M.I."/>
            <person name="Powell A.J."/>
            <person name="Barry K."/>
            <person name="Miller A.N."/>
            <person name="Grigoriev I.V."/>
            <person name="Debuchy R."/>
            <person name="Gladieux P."/>
            <person name="Thoren M.H."/>
            <person name="Johannesson H."/>
        </authorList>
    </citation>
    <scope>NUCLEOTIDE SEQUENCE</scope>
    <source>
        <strain evidence="11">CBS 606.72</strain>
    </source>
</reference>
<feature type="transmembrane region" description="Helical" evidence="10">
    <location>
        <begin position="98"/>
        <end position="118"/>
    </location>
</feature>
<dbReference type="PANTHER" id="PTHR12952:SF0">
    <property type="entry name" value="PROTEIN SYS1 HOMOLOG"/>
    <property type="match status" value="1"/>
</dbReference>
<evidence type="ECO:0000256" key="4">
    <source>
        <dbReference type="ARBA" id="ARBA00022692"/>
    </source>
</evidence>
<organism evidence="11 12">
    <name type="scientific">Immersiella caudata</name>
    <dbReference type="NCBI Taxonomy" id="314043"/>
    <lineage>
        <taxon>Eukaryota</taxon>
        <taxon>Fungi</taxon>
        <taxon>Dikarya</taxon>
        <taxon>Ascomycota</taxon>
        <taxon>Pezizomycotina</taxon>
        <taxon>Sordariomycetes</taxon>
        <taxon>Sordariomycetidae</taxon>
        <taxon>Sordariales</taxon>
        <taxon>Lasiosphaeriaceae</taxon>
        <taxon>Immersiella</taxon>
    </lineage>
</organism>
<feature type="transmembrane region" description="Helical" evidence="10">
    <location>
        <begin position="124"/>
        <end position="145"/>
    </location>
</feature>
<dbReference type="InterPro" id="IPR019185">
    <property type="entry name" value="Integral_membrane_SYS1-rel"/>
</dbReference>
<dbReference type="Pfam" id="PF09801">
    <property type="entry name" value="SYS1"/>
    <property type="match status" value="1"/>
</dbReference>
<dbReference type="PANTHER" id="PTHR12952">
    <property type="entry name" value="SYS1"/>
    <property type="match status" value="1"/>
</dbReference>
<evidence type="ECO:0000256" key="3">
    <source>
        <dbReference type="ARBA" id="ARBA00022448"/>
    </source>
</evidence>
<sequence length="217" mass="23286">MARRRRPPRPGALSELQPLKILSQIAALQTLYYTTALILLLFTSLVAGTHFSLDLILGWSSARGDTTQGWITCFIWILDGGLFMAAAIVLLIGRSKLVLDFTLSLHAIHLIITTLYTGSLPSNTAWWLSMGGASTICILLATWGCRYRELKPISFGGIGGGTAVASGSTSELQGDREEAGMGDEEQGYSRGRGRGRGRDGAGDYEMVKMNGNGEAEG</sequence>
<keyword evidence="5" id="KW-0653">Protein transport</keyword>
<evidence type="ECO:0000256" key="6">
    <source>
        <dbReference type="ARBA" id="ARBA00022989"/>
    </source>
</evidence>
<dbReference type="GO" id="GO:0005802">
    <property type="term" value="C:trans-Golgi network"/>
    <property type="evidence" value="ECO:0007669"/>
    <property type="project" value="TreeGrafter"/>
</dbReference>
<evidence type="ECO:0000256" key="7">
    <source>
        <dbReference type="ARBA" id="ARBA00023034"/>
    </source>
</evidence>